<dbReference type="InterPro" id="IPR011050">
    <property type="entry name" value="Pectin_lyase_fold/virulence"/>
</dbReference>
<dbReference type="SUPFAM" id="SSF51126">
    <property type="entry name" value="Pectin lyase-like"/>
    <property type="match status" value="1"/>
</dbReference>
<dbReference type="GO" id="GO:0016829">
    <property type="term" value="F:lyase activity"/>
    <property type="evidence" value="ECO:0007669"/>
    <property type="project" value="UniProtKB-KW"/>
</dbReference>
<protein>
    <submittedName>
        <fullName evidence="2">Pectate lyase superfamily protein</fullName>
    </submittedName>
</protein>
<feature type="domain" description="Rhamnogalacturonase A/B/Epimerase-like pectate lyase" evidence="1">
    <location>
        <begin position="32"/>
        <end position="227"/>
    </location>
</feature>
<organism evidence="2 3">
    <name type="scientific">Salimicrobium flavidum</name>
    <dbReference type="NCBI Taxonomy" id="570947"/>
    <lineage>
        <taxon>Bacteria</taxon>
        <taxon>Bacillati</taxon>
        <taxon>Bacillota</taxon>
        <taxon>Bacilli</taxon>
        <taxon>Bacillales</taxon>
        <taxon>Bacillaceae</taxon>
        <taxon>Salimicrobium</taxon>
    </lineage>
</organism>
<dbReference type="Pfam" id="PF12708">
    <property type="entry name" value="Pect-lyase_RHGA_epim"/>
    <property type="match status" value="1"/>
</dbReference>
<dbReference type="Gene3D" id="2.160.20.10">
    <property type="entry name" value="Single-stranded right-handed beta-helix, Pectin lyase-like"/>
    <property type="match status" value="1"/>
</dbReference>
<keyword evidence="3" id="KW-1185">Reference proteome</keyword>
<dbReference type="AlphaFoldDB" id="A0A1N7KMV0"/>
<dbReference type="EMBL" id="FTOC01000014">
    <property type="protein sequence ID" value="SIS62949.1"/>
    <property type="molecule type" value="Genomic_DNA"/>
</dbReference>
<evidence type="ECO:0000313" key="3">
    <source>
        <dbReference type="Proteomes" id="UP000187608"/>
    </source>
</evidence>
<dbReference type="STRING" id="570947.SAMN05421687_11429"/>
<gene>
    <name evidence="2" type="ORF">SAMN05421687_11429</name>
</gene>
<accession>A0A1N7KMV0</accession>
<dbReference type="InterPro" id="IPR024535">
    <property type="entry name" value="RHGA/B-epi-like_pectate_lyase"/>
</dbReference>
<dbReference type="Proteomes" id="UP000187608">
    <property type="component" value="Unassembled WGS sequence"/>
</dbReference>
<sequence>MKVGVVFLVILFLNGLSIYYLTGEETISREVTVEQFGADGKDEQDDSEAIQRAIDASSEERLGEVVLTGAYVLEKGIVLKEGVTLSFDSQSSLIVRGNFTVIEMQKDAFIRNALIMVEAKEFTQPVVFLDGKHQFWSWDRTGLDDVTIINTSGTNQGTGISLVADGSDEFISFVQFENVTIVGFETGIGMEASEPEGEEPSFVNGNRFINLILEDCVVCIDMKSHITVPNEVSGNQFSNLQVQLSDATRLGIRVSGSDNRIEGLIWDFEEYEDVVPAVVFSEKSQRNRLISNLTSSYIEDSGSTNDW</sequence>
<dbReference type="RefSeq" id="WP_076560605.1">
    <property type="nucleotide sequence ID" value="NZ_FTOC01000014.1"/>
</dbReference>
<dbReference type="InterPro" id="IPR012334">
    <property type="entry name" value="Pectin_lyas_fold"/>
</dbReference>
<evidence type="ECO:0000313" key="2">
    <source>
        <dbReference type="EMBL" id="SIS62949.1"/>
    </source>
</evidence>
<dbReference type="OrthoDB" id="2784402at2"/>
<name>A0A1N7KMV0_9BACI</name>
<keyword evidence="2" id="KW-0456">Lyase</keyword>
<evidence type="ECO:0000259" key="1">
    <source>
        <dbReference type="Pfam" id="PF12708"/>
    </source>
</evidence>
<proteinExistence type="predicted"/>
<reference evidence="3" key="1">
    <citation type="submission" date="2017-01" db="EMBL/GenBank/DDBJ databases">
        <authorList>
            <person name="Varghese N."/>
            <person name="Submissions S."/>
        </authorList>
    </citation>
    <scope>NUCLEOTIDE SEQUENCE [LARGE SCALE GENOMIC DNA]</scope>
    <source>
        <strain evidence="3">DSM 23127</strain>
    </source>
</reference>